<comment type="caution">
    <text evidence="2">The sequence shown here is derived from an EMBL/GenBank/DDBJ whole genome shotgun (WGS) entry which is preliminary data.</text>
</comment>
<reference evidence="2" key="1">
    <citation type="submission" date="2020-03" db="EMBL/GenBank/DDBJ databases">
        <title>A high-quality chromosome-level genome assembly of a woody plant with both climbing and erect habits, Rhamnella rubrinervis.</title>
        <authorList>
            <person name="Lu Z."/>
            <person name="Yang Y."/>
            <person name="Zhu X."/>
            <person name="Sun Y."/>
        </authorList>
    </citation>
    <scope>NUCLEOTIDE SEQUENCE</scope>
    <source>
        <strain evidence="2">BYM</strain>
        <tissue evidence="2">Leaf</tissue>
    </source>
</reference>
<evidence type="ECO:0000256" key="1">
    <source>
        <dbReference type="SAM" id="MobiDB-lite"/>
    </source>
</evidence>
<gene>
    <name evidence="2" type="ORF">FNV43_RR25533</name>
</gene>
<name>A0A8K0DVA4_9ROSA</name>
<sequence length="68" mass="8004">MRYVKLHKCRLRQDCDRSSEPETEHRTVKIDDRRTKLAATMQKLLMIRQQQDQKSPPQPAADGIAEKK</sequence>
<feature type="region of interest" description="Disordered" evidence="1">
    <location>
        <begin position="47"/>
        <end position="68"/>
    </location>
</feature>
<dbReference type="AlphaFoldDB" id="A0A8K0DVA4"/>
<keyword evidence="3" id="KW-1185">Reference proteome</keyword>
<organism evidence="2 3">
    <name type="scientific">Rhamnella rubrinervis</name>
    <dbReference type="NCBI Taxonomy" id="2594499"/>
    <lineage>
        <taxon>Eukaryota</taxon>
        <taxon>Viridiplantae</taxon>
        <taxon>Streptophyta</taxon>
        <taxon>Embryophyta</taxon>
        <taxon>Tracheophyta</taxon>
        <taxon>Spermatophyta</taxon>
        <taxon>Magnoliopsida</taxon>
        <taxon>eudicotyledons</taxon>
        <taxon>Gunneridae</taxon>
        <taxon>Pentapetalae</taxon>
        <taxon>rosids</taxon>
        <taxon>fabids</taxon>
        <taxon>Rosales</taxon>
        <taxon>Rhamnaceae</taxon>
        <taxon>rhamnoid group</taxon>
        <taxon>Rhamneae</taxon>
        <taxon>Rhamnella</taxon>
    </lineage>
</organism>
<dbReference type="EMBL" id="VOIH02000011">
    <property type="protein sequence ID" value="KAF3434430.1"/>
    <property type="molecule type" value="Genomic_DNA"/>
</dbReference>
<evidence type="ECO:0000313" key="3">
    <source>
        <dbReference type="Proteomes" id="UP000796880"/>
    </source>
</evidence>
<protein>
    <submittedName>
        <fullName evidence="2">Uncharacterized protein</fullName>
    </submittedName>
</protein>
<proteinExistence type="predicted"/>
<evidence type="ECO:0000313" key="2">
    <source>
        <dbReference type="EMBL" id="KAF3434430.1"/>
    </source>
</evidence>
<dbReference type="Proteomes" id="UP000796880">
    <property type="component" value="Unassembled WGS sequence"/>
</dbReference>
<accession>A0A8K0DVA4</accession>